<name>K0QYT6_THAOC</name>
<reference evidence="2 3" key="1">
    <citation type="journal article" date="2012" name="Genome Biol.">
        <title>Genome and low-iron response of an oceanic diatom adapted to chronic iron limitation.</title>
        <authorList>
            <person name="Lommer M."/>
            <person name="Specht M."/>
            <person name="Roy A.S."/>
            <person name="Kraemer L."/>
            <person name="Andreson R."/>
            <person name="Gutowska M.A."/>
            <person name="Wolf J."/>
            <person name="Bergner S.V."/>
            <person name="Schilhabel M.B."/>
            <person name="Klostermeier U.C."/>
            <person name="Beiko R.G."/>
            <person name="Rosenstiel P."/>
            <person name="Hippler M."/>
            <person name="Laroche J."/>
        </authorList>
    </citation>
    <scope>NUCLEOTIDE SEQUENCE [LARGE SCALE GENOMIC DNA]</scope>
    <source>
        <strain evidence="2 3">CCMP1005</strain>
    </source>
</reference>
<dbReference type="Proteomes" id="UP000266841">
    <property type="component" value="Unassembled WGS sequence"/>
</dbReference>
<keyword evidence="3" id="KW-1185">Reference proteome</keyword>
<dbReference type="AlphaFoldDB" id="K0QYT6"/>
<comment type="caution">
    <text evidence="2">The sequence shown here is derived from an EMBL/GenBank/DDBJ whole genome shotgun (WGS) entry which is preliminary data.</text>
</comment>
<evidence type="ECO:0000256" key="1">
    <source>
        <dbReference type="SAM" id="MobiDB-lite"/>
    </source>
</evidence>
<organism evidence="2 3">
    <name type="scientific">Thalassiosira oceanica</name>
    <name type="common">Marine diatom</name>
    <dbReference type="NCBI Taxonomy" id="159749"/>
    <lineage>
        <taxon>Eukaryota</taxon>
        <taxon>Sar</taxon>
        <taxon>Stramenopiles</taxon>
        <taxon>Ochrophyta</taxon>
        <taxon>Bacillariophyta</taxon>
        <taxon>Coscinodiscophyceae</taxon>
        <taxon>Thalassiosirophycidae</taxon>
        <taxon>Thalassiosirales</taxon>
        <taxon>Thalassiosiraceae</taxon>
        <taxon>Thalassiosira</taxon>
    </lineage>
</organism>
<accession>K0QYT6</accession>
<evidence type="ECO:0000313" key="3">
    <source>
        <dbReference type="Proteomes" id="UP000266841"/>
    </source>
</evidence>
<gene>
    <name evidence="2" type="ORF">THAOC_37030</name>
</gene>
<evidence type="ECO:0000313" key="2">
    <source>
        <dbReference type="EMBL" id="EJK44428.1"/>
    </source>
</evidence>
<protein>
    <submittedName>
        <fullName evidence="2">Uncharacterized protein</fullName>
    </submittedName>
</protein>
<feature type="region of interest" description="Disordered" evidence="1">
    <location>
        <begin position="286"/>
        <end position="305"/>
    </location>
</feature>
<proteinExistence type="predicted"/>
<feature type="compositionally biased region" description="Basic and acidic residues" evidence="1">
    <location>
        <begin position="292"/>
        <end position="305"/>
    </location>
</feature>
<sequence>MLLLAAAEKDCGVTWEKRRLPEEWERQTEYKMNLRFTLLSLSVVLSAYSTDSTAAAAADGGPDDKTTCSIEWEKDHGLILHRRKLTLETVDFSSHGGRKLRRNSNWLTEWLNPLFGGGGGGGGGKNECYDAEQQIKDGIAAFKTGEVQGGQRYLEMFHKDAKVNMLAGHTEDGHEINGREHLARFMSDPFGSRNPRDGGRSLSKFIELTASEDTTELTAFEDSEYSSKRSDDGNFCIVYLSVLMTMTTTSGNTGEMTDVTTEGLVRYDVADDDSVISKLSLNVNTGQPDPCSTDRDVDATYGVRE</sequence>
<dbReference type="EMBL" id="AGNL01049690">
    <property type="protein sequence ID" value="EJK44428.1"/>
    <property type="molecule type" value="Genomic_DNA"/>
</dbReference>